<feature type="region of interest" description="Disordered" evidence="1">
    <location>
        <begin position="1"/>
        <end position="61"/>
    </location>
</feature>
<evidence type="ECO:0000313" key="3">
    <source>
        <dbReference type="Proteomes" id="UP001054902"/>
    </source>
</evidence>
<feature type="compositionally biased region" description="Polar residues" evidence="1">
    <location>
        <begin position="10"/>
        <end position="19"/>
    </location>
</feature>
<dbReference type="PANTHER" id="PTHR11852:SF0">
    <property type="entry name" value="PLATELET-ACTIVATING FACTOR ACETYLHYDROLASE IB SUBUNIT BETA HOMOLOG"/>
    <property type="match status" value="1"/>
</dbReference>
<evidence type="ECO:0000313" key="2">
    <source>
        <dbReference type="EMBL" id="GFH48010.1"/>
    </source>
</evidence>
<dbReference type="EMBL" id="BLLK01000025">
    <property type="protein sequence ID" value="GFH48010.1"/>
    <property type="molecule type" value="Genomic_DNA"/>
</dbReference>
<feature type="compositionally biased region" description="Acidic residues" evidence="1">
    <location>
        <begin position="23"/>
        <end position="36"/>
    </location>
</feature>
<evidence type="ECO:0000256" key="1">
    <source>
        <dbReference type="SAM" id="MobiDB-lite"/>
    </source>
</evidence>
<feature type="compositionally biased region" description="Polar residues" evidence="1">
    <location>
        <begin position="397"/>
        <end position="414"/>
    </location>
</feature>
<keyword evidence="3" id="KW-1185">Reference proteome</keyword>
<dbReference type="InterPro" id="IPR036514">
    <property type="entry name" value="SGNH_hydro_sf"/>
</dbReference>
<organism evidence="2 3">
    <name type="scientific">Chaetoceros tenuissimus</name>
    <dbReference type="NCBI Taxonomy" id="426638"/>
    <lineage>
        <taxon>Eukaryota</taxon>
        <taxon>Sar</taxon>
        <taxon>Stramenopiles</taxon>
        <taxon>Ochrophyta</taxon>
        <taxon>Bacillariophyta</taxon>
        <taxon>Coscinodiscophyceae</taxon>
        <taxon>Chaetocerotophycidae</taxon>
        <taxon>Chaetocerotales</taxon>
        <taxon>Chaetocerotaceae</taxon>
        <taxon>Chaetoceros</taxon>
    </lineage>
</organism>
<accession>A0AAD3CMW9</accession>
<feature type="compositionally biased region" description="Polar residues" evidence="1">
    <location>
        <begin position="37"/>
        <end position="46"/>
    </location>
</feature>
<dbReference type="Gene3D" id="3.40.50.1110">
    <property type="entry name" value="SGNH hydrolase"/>
    <property type="match status" value="1"/>
</dbReference>
<protein>
    <recommendedName>
        <fullName evidence="4">SGNH hydrolase-type esterase domain-containing protein</fullName>
    </recommendedName>
</protein>
<dbReference type="Proteomes" id="UP001054902">
    <property type="component" value="Unassembled WGS sequence"/>
</dbReference>
<gene>
    <name evidence="2" type="ORF">CTEN210_04486</name>
</gene>
<name>A0AAD3CMW9_9STRA</name>
<comment type="caution">
    <text evidence="2">The sequence shown here is derived from an EMBL/GenBank/DDBJ whole genome shotgun (WGS) entry which is preliminary data.</text>
</comment>
<feature type="region of interest" description="Disordered" evidence="1">
    <location>
        <begin position="397"/>
        <end position="427"/>
    </location>
</feature>
<evidence type="ECO:0008006" key="4">
    <source>
        <dbReference type="Google" id="ProtNLM"/>
    </source>
</evidence>
<dbReference type="AlphaFoldDB" id="A0AAD3CMW9"/>
<reference evidence="2 3" key="1">
    <citation type="journal article" date="2021" name="Sci. Rep.">
        <title>The genome of the diatom Chaetoceros tenuissimus carries an ancient integrated fragment of an extant virus.</title>
        <authorList>
            <person name="Hongo Y."/>
            <person name="Kimura K."/>
            <person name="Takaki Y."/>
            <person name="Yoshida Y."/>
            <person name="Baba S."/>
            <person name="Kobayashi G."/>
            <person name="Nagasaki K."/>
            <person name="Hano T."/>
            <person name="Tomaru Y."/>
        </authorList>
    </citation>
    <scope>NUCLEOTIDE SEQUENCE [LARGE SCALE GENOMIC DNA]</scope>
    <source>
        <strain evidence="2 3">NIES-3715</strain>
    </source>
</reference>
<dbReference type="SUPFAM" id="SSF52266">
    <property type="entry name" value="SGNH hydrolase"/>
    <property type="match status" value="2"/>
</dbReference>
<dbReference type="PANTHER" id="PTHR11852">
    <property type="entry name" value="PLATELET-ACTIVATING FACTOR ACETYLHYDROLASE"/>
    <property type="match status" value="1"/>
</dbReference>
<sequence length="537" mass="61578">MKRPKLPQYSYESLHQPSASKDDLDDDLPLYDEFEQDPSSTATNNKHMFKNKRNKNKDSIQQTSFQIDTLTSKKARNRTLFTITQVGNKSSRSGYYIRPSWKSTIVKHFKERYRSYIILFLTIFLLRPLLLKKNPSSTLSQQDLPQEEYNDDRISFRQNDYQSFSPQKEMHDRTNLCIDSASNTCHCTNPLQGLRNPFENWQKAHELNSELARKGWYDRKKYDVTFLGDSIVEEMNGRMMGVSLAGLDDLHSVFTDLFDSSSHKDSNDGKSAMSLANLDGLALGIAGDRIPNLLWRLQDGLELEHVDSKVYWLVIGTNDLSISCSEEVILLGIVHLIEVIQKLKPDSIVVINSILPRTDDETGRLVPSSSSMNGQGSDFIISSTEMNNEEQVNATRTKTNVDSSGKGQPINQADNLLLNGDDDTEDTEDSIHRMLRKSSSREAYQKQRYYWPSIQSINHGLRHYAEAHKQVEFFDASEIFVASLGNKFYQRKEEFILKELQKDYLHPTALGQRLWLEAIVDYVISDLDTPTNLREFA</sequence>
<proteinExistence type="predicted"/>